<proteinExistence type="predicted"/>
<reference evidence="3 4" key="1">
    <citation type="submission" date="2015-04" db="EMBL/GenBank/DDBJ databases">
        <authorList>
            <person name="Syromyatnikov M.Y."/>
            <person name="Popov V.N."/>
        </authorList>
    </citation>
    <scope>NUCLEOTIDE SEQUENCE [LARGE SCALE GENOMIC DNA]</scope>
</reference>
<gene>
    <name evidence="3" type="ORF">CLUMA_CG017043</name>
</gene>
<name>A0A1J1IW46_9DIPT</name>
<accession>A0A1J1IW46</accession>
<dbReference type="SMART" id="SM00028">
    <property type="entry name" value="TPR"/>
    <property type="match status" value="3"/>
</dbReference>
<sequence>MSHVNTNGCIDALHLLSLLSAELNSSFFNENDLDCDKITDPTYNEQDIVTSYIAKDNSKCLEIIKLLEENGRKLSFHSEVIKTICLTHSNSETENVFAILNNVINEEPKNSFAFYALGLAQYMNCRLADSEESFKTAIDLNSNGEKFPYKELEDSTFHYLRCVRMAVHSIEEAHCLFHSGYFREAIQEIKNAAKYDLTNINLNMNLTKIFFKYTEFLMNHVNNSHGVNQEVFDKSKETEELIMSHKFFEADNNLNTFSFWGSFNGEHIYLKGLLEYMKGDPPEAIKKLQLALRIDYTEKKVHELMDKALSYEKSLEDATLKMKDKKFTEAIEILTKALEIDKNNHLLNQAVYFQRSFAYRGIGDTEKAREDVEKYNSFKDVLGNILNDLNEIIP</sequence>
<evidence type="ECO:0000313" key="3">
    <source>
        <dbReference type="EMBL" id="CRL03922.1"/>
    </source>
</evidence>
<dbReference type="Gene3D" id="1.25.40.10">
    <property type="entry name" value="Tetratricopeptide repeat domain"/>
    <property type="match status" value="2"/>
</dbReference>
<keyword evidence="1" id="KW-0677">Repeat</keyword>
<dbReference type="Proteomes" id="UP000183832">
    <property type="component" value="Unassembled WGS sequence"/>
</dbReference>
<dbReference type="AlphaFoldDB" id="A0A1J1IW46"/>
<dbReference type="EMBL" id="CVRI01000060">
    <property type="protein sequence ID" value="CRL03922.1"/>
    <property type="molecule type" value="Genomic_DNA"/>
</dbReference>
<dbReference type="SUPFAM" id="SSF48452">
    <property type="entry name" value="TPR-like"/>
    <property type="match status" value="1"/>
</dbReference>
<evidence type="ECO:0000313" key="4">
    <source>
        <dbReference type="Proteomes" id="UP000183832"/>
    </source>
</evidence>
<organism evidence="3 4">
    <name type="scientific">Clunio marinus</name>
    <dbReference type="NCBI Taxonomy" id="568069"/>
    <lineage>
        <taxon>Eukaryota</taxon>
        <taxon>Metazoa</taxon>
        <taxon>Ecdysozoa</taxon>
        <taxon>Arthropoda</taxon>
        <taxon>Hexapoda</taxon>
        <taxon>Insecta</taxon>
        <taxon>Pterygota</taxon>
        <taxon>Neoptera</taxon>
        <taxon>Endopterygota</taxon>
        <taxon>Diptera</taxon>
        <taxon>Nematocera</taxon>
        <taxon>Chironomoidea</taxon>
        <taxon>Chironomidae</taxon>
        <taxon>Clunio</taxon>
    </lineage>
</organism>
<evidence type="ECO:0000256" key="2">
    <source>
        <dbReference type="ARBA" id="ARBA00022803"/>
    </source>
</evidence>
<protein>
    <submittedName>
        <fullName evidence="3">CLUMA_CG017043, isoform A</fullName>
    </submittedName>
</protein>
<evidence type="ECO:0000256" key="1">
    <source>
        <dbReference type="ARBA" id="ARBA00022737"/>
    </source>
</evidence>
<keyword evidence="4" id="KW-1185">Reference proteome</keyword>
<dbReference type="STRING" id="568069.A0A1J1IW46"/>
<dbReference type="PANTHER" id="PTHR44858">
    <property type="entry name" value="TETRATRICOPEPTIDE REPEAT PROTEIN 6"/>
    <property type="match status" value="1"/>
</dbReference>
<dbReference type="PANTHER" id="PTHR44858:SF1">
    <property type="entry name" value="UDP-N-ACETYLGLUCOSAMINE--PEPTIDE N-ACETYLGLUCOSAMINYLTRANSFERASE SPINDLY-RELATED"/>
    <property type="match status" value="1"/>
</dbReference>
<dbReference type="Pfam" id="PF13181">
    <property type="entry name" value="TPR_8"/>
    <property type="match status" value="1"/>
</dbReference>
<dbReference type="InterPro" id="IPR019734">
    <property type="entry name" value="TPR_rpt"/>
</dbReference>
<dbReference type="InterPro" id="IPR050498">
    <property type="entry name" value="Ycf3"/>
</dbReference>
<dbReference type="InterPro" id="IPR011990">
    <property type="entry name" value="TPR-like_helical_dom_sf"/>
</dbReference>
<keyword evidence="2" id="KW-0802">TPR repeat</keyword>